<dbReference type="EMBL" id="UGYO01000001">
    <property type="protein sequence ID" value="SUI47339.1"/>
    <property type="molecule type" value="Genomic_DNA"/>
</dbReference>
<dbReference type="GO" id="GO:0005524">
    <property type="term" value="F:ATP binding"/>
    <property type="evidence" value="ECO:0007669"/>
    <property type="project" value="UniProtKB-KW"/>
</dbReference>
<feature type="domain" description="Helicase C-terminal" evidence="10">
    <location>
        <begin position="224"/>
        <end position="393"/>
    </location>
</feature>
<dbReference type="InterPro" id="IPR014001">
    <property type="entry name" value="Helicase_ATP-bd"/>
</dbReference>
<accession>A0A379YMQ1</accession>
<dbReference type="InterPro" id="IPR014014">
    <property type="entry name" value="RNA_helicase_DEAD_Q_motif"/>
</dbReference>
<evidence type="ECO:0000313" key="13">
    <source>
        <dbReference type="Proteomes" id="UP000254069"/>
    </source>
</evidence>
<dbReference type="InterPro" id="IPR001650">
    <property type="entry name" value="Helicase_C-like"/>
</dbReference>
<feature type="region of interest" description="Disordered" evidence="8">
    <location>
        <begin position="381"/>
        <end position="422"/>
    </location>
</feature>
<dbReference type="InterPro" id="IPR000629">
    <property type="entry name" value="RNA-helicase_DEAD-box_CS"/>
</dbReference>
<keyword evidence="3 7" id="KW-0347">Helicase</keyword>
<protein>
    <submittedName>
        <fullName evidence="12">ATP-dependent RNA helicase rhlE</fullName>
        <ecNumber evidence="12">3.6.4.13</ecNumber>
    </submittedName>
</protein>
<evidence type="ECO:0000256" key="7">
    <source>
        <dbReference type="RuleBase" id="RU000492"/>
    </source>
</evidence>
<keyword evidence="1 7" id="KW-0547">Nucleotide-binding</keyword>
<proteinExistence type="inferred from homology"/>
<evidence type="ECO:0000313" key="12">
    <source>
        <dbReference type="EMBL" id="SUI47339.1"/>
    </source>
</evidence>
<evidence type="ECO:0000256" key="4">
    <source>
        <dbReference type="ARBA" id="ARBA00022840"/>
    </source>
</evidence>
<gene>
    <name evidence="12" type="primary">rhlE_1</name>
    <name evidence="12" type="ORF">NCTC10738_00265</name>
</gene>
<dbReference type="SMART" id="SM00490">
    <property type="entry name" value="HELICc"/>
    <property type="match status" value="1"/>
</dbReference>
<dbReference type="PROSITE" id="PS51192">
    <property type="entry name" value="HELICASE_ATP_BIND_1"/>
    <property type="match status" value="1"/>
</dbReference>
<evidence type="ECO:0000256" key="8">
    <source>
        <dbReference type="SAM" id="MobiDB-lite"/>
    </source>
</evidence>
<dbReference type="CDD" id="cd18787">
    <property type="entry name" value="SF2_C_DEAD"/>
    <property type="match status" value="1"/>
</dbReference>
<evidence type="ECO:0000259" key="11">
    <source>
        <dbReference type="PROSITE" id="PS51195"/>
    </source>
</evidence>
<dbReference type="InterPro" id="IPR044742">
    <property type="entry name" value="DEAD/DEAH_RhlB"/>
</dbReference>
<dbReference type="GO" id="GO:0003724">
    <property type="term" value="F:RNA helicase activity"/>
    <property type="evidence" value="ECO:0007669"/>
    <property type="project" value="UniProtKB-EC"/>
</dbReference>
<sequence length="422" mass="46572">MQFSETQLPGALLEAVAQCGYRELTAVQQQVLPAALAGRDIMASAQTGTGKTAAFGLPLLAALIDEWQQQGLAEPEYGAAPRVLILTPTRELAQQVATQLGKYAAHTPFRILAIFGGANFNPQRKAIAAGIEVMVATPGRLFDHLSQDHLRLDKVKALVLDEADRMLDLGFLPDIERLGRYLPDGHQTMLFSATFPEAVKRLGHKLLDKPEWFEVDKESRTQAQIQQKVYPVDYRRKAELLAELIGRNNWQQVLAFVSTKESAEQLQQELKLDGIKSACFHGDKTQGARSRALAQFIDGEVRVLVATDVAARGLDIPALPRVINLELPSQADDYIHRIGRTGRAGRSGEAISLVSPAEEQKLAEIEALLGYKLPREVLPGYEKGAPLPERYLQPIEKPRPAKTHRGHKPGRKGPLPKGPRRR</sequence>
<evidence type="ECO:0000256" key="1">
    <source>
        <dbReference type="ARBA" id="ARBA00022741"/>
    </source>
</evidence>
<feature type="domain" description="Helicase ATP-binding" evidence="9">
    <location>
        <begin position="32"/>
        <end position="213"/>
    </location>
</feature>
<dbReference type="PANTHER" id="PTHR47959:SF13">
    <property type="entry name" value="ATP-DEPENDENT RNA HELICASE RHLE"/>
    <property type="match status" value="1"/>
</dbReference>
<dbReference type="Pfam" id="PF00271">
    <property type="entry name" value="Helicase_C"/>
    <property type="match status" value="1"/>
</dbReference>
<dbReference type="SMART" id="SM00487">
    <property type="entry name" value="DEXDc"/>
    <property type="match status" value="1"/>
</dbReference>
<dbReference type="GO" id="GO:0005829">
    <property type="term" value="C:cytosol"/>
    <property type="evidence" value="ECO:0007669"/>
    <property type="project" value="TreeGrafter"/>
</dbReference>
<name>A0A379YMQ1_9GAMM</name>
<keyword evidence="13" id="KW-1185">Reference proteome</keyword>
<dbReference type="PROSITE" id="PS51195">
    <property type="entry name" value="Q_MOTIF"/>
    <property type="match status" value="1"/>
</dbReference>
<evidence type="ECO:0000256" key="3">
    <source>
        <dbReference type="ARBA" id="ARBA00022806"/>
    </source>
</evidence>
<evidence type="ECO:0000259" key="10">
    <source>
        <dbReference type="PROSITE" id="PS51194"/>
    </source>
</evidence>
<organism evidence="12 13">
    <name type="scientific">Shewanella algae</name>
    <dbReference type="NCBI Taxonomy" id="38313"/>
    <lineage>
        <taxon>Bacteria</taxon>
        <taxon>Pseudomonadati</taxon>
        <taxon>Pseudomonadota</taxon>
        <taxon>Gammaproteobacteria</taxon>
        <taxon>Alteromonadales</taxon>
        <taxon>Shewanellaceae</taxon>
        <taxon>Shewanella</taxon>
    </lineage>
</organism>
<dbReference type="InterPro" id="IPR027417">
    <property type="entry name" value="P-loop_NTPase"/>
</dbReference>
<dbReference type="RefSeq" id="WP_115389958.1">
    <property type="nucleotide sequence ID" value="NZ_JADZHC010000037.1"/>
</dbReference>
<feature type="compositionally biased region" description="Basic residues" evidence="8">
    <location>
        <begin position="400"/>
        <end position="411"/>
    </location>
</feature>
<dbReference type="AlphaFoldDB" id="A0A379YMQ1"/>
<evidence type="ECO:0000256" key="5">
    <source>
        <dbReference type="ARBA" id="ARBA00038437"/>
    </source>
</evidence>
<dbReference type="PROSITE" id="PS51194">
    <property type="entry name" value="HELICASE_CTER"/>
    <property type="match status" value="1"/>
</dbReference>
<feature type="short sequence motif" description="Q motif" evidence="6">
    <location>
        <begin position="1"/>
        <end position="29"/>
    </location>
</feature>
<dbReference type="SUPFAM" id="SSF52540">
    <property type="entry name" value="P-loop containing nucleoside triphosphate hydrolases"/>
    <property type="match status" value="1"/>
</dbReference>
<dbReference type="Proteomes" id="UP000254069">
    <property type="component" value="Unassembled WGS sequence"/>
</dbReference>
<evidence type="ECO:0000256" key="6">
    <source>
        <dbReference type="PROSITE-ProRule" id="PRU00552"/>
    </source>
</evidence>
<dbReference type="CDD" id="cd00268">
    <property type="entry name" value="DEADc"/>
    <property type="match status" value="1"/>
</dbReference>
<dbReference type="Pfam" id="PF00270">
    <property type="entry name" value="DEAD"/>
    <property type="match status" value="1"/>
</dbReference>
<dbReference type="InterPro" id="IPR050079">
    <property type="entry name" value="DEAD_box_RNA_helicase"/>
</dbReference>
<evidence type="ECO:0000256" key="2">
    <source>
        <dbReference type="ARBA" id="ARBA00022801"/>
    </source>
</evidence>
<keyword evidence="4 7" id="KW-0067">ATP-binding</keyword>
<evidence type="ECO:0000259" key="9">
    <source>
        <dbReference type="PROSITE" id="PS51192"/>
    </source>
</evidence>
<dbReference type="GO" id="GO:0016787">
    <property type="term" value="F:hydrolase activity"/>
    <property type="evidence" value="ECO:0007669"/>
    <property type="project" value="UniProtKB-KW"/>
</dbReference>
<keyword evidence="2 7" id="KW-0378">Hydrolase</keyword>
<reference evidence="12 13" key="1">
    <citation type="submission" date="2018-06" db="EMBL/GenBank/DDBJ databases">
        <authorList>
            <consortium name="Pathogen Informatics"/>
            <person name="Doyle S."/>
        </authorList>
    </citation>
    <scope>NUCLEOTIDE SEQUENCE [LARGE SCALE GENOMIC DNA]</scope>
    <source>
        <strain evidence="12 13">NCTC10738</strain>
    </source>
</reference>
<feature type="domain" description="DEAD-box RNA helicase Q" evidence="11">
    <location>
        <begin position="1"/>
        <end position="29"/>
    </location>
</feature>
<dbReference type="GO" id="GO:0003676">
    <property type="term" value="F:nucleic acid binding"/>
    <property type="evidence" value="ECO:0007669"/>
    <property type="project" value="InterPro"/>
</dbReference>
<dbReference type="PANTHER" id="PTHR47959">
    <property type="entry name" value="ATP-DEPENDENT RNA HELICASE RHLE-RELATED"/>
    <property type="match status" value="1"/>
</dbReference>
<dbReference type="EC" id="3.6.4.13" evidence="12"/>
<dbReference type="PROSITE" id="PS00039">
    <property type="entry name" value="DEAD_ATP_HELICASE"/>
    <property type="match status" value="1"/>
</dbReference>
<comment type="similarity">
    <text evidence="5 7">Belongs to the DEAD box helicase family.</text>
</comment>
<dbReference type="InterPro" id="IPR011545">
    <property type="entry name" value="DEAD/DEAH_box_helicase_dom"/>
</dbReference>
<dbReference type="Gene3D" id="3.40.50.300">
    <property type="entry name" value="P-loop containing nucleotide triphosphate hydrolases"/>
    <property type="match status" value="2"/>
</dbReference>